<dbReference type="InterPro" id="IPR045010">
    <property type="entry name" value="MDR_fam"/>
</dbReference>
<evidence type="ECO:0000313" key="3">
    <source>
        <dbReference type="EMBL" id="EIW84267.1"/>
    </source>
</evidence>
<dbReference type="EMBL" id="JH711575">
    <property type="protein sequence ID" value="EIW84267.1"/>
    <property type="molecule type" value="Genomic_DNA"/>
</dbReference>
<sequence length="354" mass="38023">MSLPSTFKQLVLRERPEAEVNSNTFELQTLPLSSLKVGREETLVQVTHVSLDPAMRGWLADVRSYIEPVQIGAVMRAGGQGVVVKVGEGSTFKVGDRVGGMTGWAEFLVLPDRKLTLITCPPGATPLDFMNTLGAPGTLLVSLFGLHDVGKIKAGETLVVSGAAGAVGSLVCQLGKKAGATVIAIAGTPAKCEWLVKEAGVDEDKVLNYKDPKFKDNFRKTVGYLDVYFDNVGGEMLDLAMSRLKKNARIVLCGAISAYNATAMVGPKGLRNYQALIGQRARMEGFVVFDYAHRYAEAIQEIAKGVADGSIKRSFHIVEGLENAPKALPMLYLGQNTGKLIVKISDDPQPKAKM</sequence>
<dbReference type="Gene3D" id="3.40.50.720">
    <property type="entry name" value="NAD(P)-binding Rossmann-like Domain"/>
    <property type="match status" value="1"/>
</dbReference>
<dbReference type="RefSeq" id="XP_007766013.1">
    <property type="nucleotide sequence ID" value="XM_007767823.1"/>
</dbReference>
<dbReference type="GeneID" id="19199513"/>
<dbReference type="OMA" id="EEKCRYA"/>
<feature type="domain" description="Enoyl reductase (ER)" evidence="2">
    <location>
        <begin position="21"/>
        <end position="342"/>
    </location>
</feature>
<dbReference type="FunFam" id="3.40.50.720:FF:000121">
    <property type="entry name" value="Prostaglandin reductase 2"/>
    <property type="match status" value="1"/>
</dbReference>
<evidence type="ECO:0000259" key="2">
    <source>
        <dbReference type="SMART" id="SM00829"/>
    </source>
</evidence>
<keyword evidence="1" id="KW-0560">Oxidoreductase</keyword>
<dbReference type="SUPFAM" id="SSF51735">
    <property type="entry name" value="NAD(P)-binding Rossmann-fold domains"/>
    <property type="match status" value="1"/>
</dbReference>
<dbReference type="Pfam" id="PF00107">
    <property type="entry name" value="ADH_zinc_N"/>
    <property type="match status" value="1"/>
</dbReference>
<dbReference type="CDD" id="cd05288">
    <property type="entry name" value="PGDH"/>
    <property type="match status" value="1"/>
</dbReference>
<dbReference type="InterPro" id="IPR020843">
    <property type="entry name" value="ER"/>
</dbReference>
<dbReference type="KEGG" id="cput:CONPUDRAFT_119978"/>
<evidence type="ECO:0000313" key="4">
    <source>
        <dbReference type="Proteomes" id="UP000053558"/>
    </source>
</evidence>
<reference evidence="4" key="1">
    <citation type="journal article" date="2012" name="Science">
        <title>The Paleozoic origin of enzymatic lignin decomposition reconstructed from 31 fungal genomes.</title>
        <authorList>
            <person name="Floudas D."/>
            <person name="Binder M."/>
            <person name="Riley R."/>
            <person name="Barry K."/>
            <person name="Blanchette R.A."/>
            <person name="Henrissat B."/>
            <person name="Martinez A.T."/>
            <person name="Otillar R."/>
            <person name="Spatafora J.W."/>
            <person name="Yadav J.S."/>
            <person name="Aerts A."/>
            <person name="Benoit I."/>
            <person name="Boyd A."/>
            <person name="Carlson A."/>
            <person name="Copeland A."/>
            <person name="Coutinho P.M."/>
            <person name="de Vries R.P."/>
            <person name="Ferreira P."/>
            <person name="Findley K."/>
            <person name="Foster B."/>
            <person name="Gaskell J."/>
            <person name="Glotzer D."/>
            <person name="Gorecki P."/>
            <person name="Heitman J."/>
            <person name="Hesse C."/>
            <person name="Hori C."/>
            <person name="Igarashi K."/>
            <person name="Jurgens J.A."/>
            <person name="Kallen N."/>
            <person name="Kersten P."/>
            <person name="Kohler A."/>
            <person name="Kuees U."/>
            <person name="Kumar T.K.A."/>
            <person name="Kuo A."/>
            <person name="LaButti K."/>
            <person name="Larrondo L.F."/>
            <person name="Lindquist E."/>
            <person name="Ling A."/>
            <person name="Lombard V."/>
            <person name="Lucas S."/>
            <person name="Lundell T."/>
            <person name="Martin R."/>
            <person name="McLaughlin D.J."/>
            <person name="Morgenstern I."/>
            <person name="Morin E."/>
            <person name="Murat C."/>
            <person name="Nagy L.G."/>
            <person name="Nolan M."/>
            <person name="Ohm R.A."/>
            <person name="Patyshakuliyeva A."/>
            <person name="Rokas A."/>
            <person name="Ruiz-Duenas F.J."/>
            <person name="Sabat G."/>
            <person name="Salamov A."/>
            <person name="Samejima M."/>
            <person name="Schmutz J."/>
            <person name="Slot J.C."/>
            <person name="St John F."/>
            <person name="Stenlid J."/>
            <person name="Sun H."/>
            <person name="Sun S."/>
            <person name="Syed K."/>
            <person name="Tsang A."/>
            <person name="Wiebenga A."/>
            <person name="Young D."/>
            <person name="Pisabarro A."/>
            <person name="Eastwood D.C."/>
            <person name="Martin F."/>
            <person name="Cullen D."/>
            <person name="Grigoriev I.V."/>
            <person name="Hibbett D.S."/>
        </authorList>
    </citation>
    <scope>NUCLEOTIDE SEQUENCE [LARGE SCALE GENOMIC DNA]</scope>
    <source>
        <strain evidence="4">RWD-64-598 SS2</strain>
    </source>
</reference>
<dbReference type="Pfam" id="PF16884">
    <property type="entry name" value="ADH_N_2"/>
    <property type="match status" value="1"/>
</dbReference>
<dbReference type="Gene3D" id="3.90.180.10">
    <property type="entry name" value="Medium-chain alcohol dehydrogenases, catalytic domain"/>
    <property type="match status" value="1"/>
</dbReference>
<dbReference type="InterPro" id="IPR013149">
    <property type="entry name" value="ADH-like_C"/>
</dbReference>
<dbReference type="OrthoDB" id="809632at2759"/>
<gene>
    <name evidence="3" type="ORF">CONPUDRAFT_119978</name>
</gene>
<accession>A0A5M3MZ26</accession>
<dbReference type="SUPFAM" id="SSF50129">
    <property type="entry name" value="GroES-like"/>
    <property type="match status" value="1"/>
</dbReference>
<dbReference type="Proteomes" id="UP000053558">
    <property type="component" value="Unassembled WGS sequence"/>
</dbReference>
<protein>
    <submittedName>
        <fullName evidence="3">Alcohol dehydrogenase</fullName>
    </submittedName>
</protein>
<dbReference type="InterPro" id="IPR011032">
    <property type="entry name" value="GroES-like_sf"/>
</dbReference>
<dbReference type="AlphaFoldDB" id="A0A5M3MZ26"/>
<organism evidence="3 4">
    <name type="scientific">Coniophora puteana (strain RWD-64-598)</name>
    <name type="common">Brown rot fungus</name>
    <dbReference type="NCBI Taxonomy" id="741705"/>
    <lineage>
        <taxon>Eukaryota</taxon>
        <taxon>Fungi</taxon>
        <taxon>Dikarya</taxon>
        <taxon>Basidiomycota</taxon>
        <taxon>Agaricomycotina</taxon>
        <taxon>Agaricomycetes</taxon>
        <taxon>Agaricomycetidae</taxon>
        <taxon>Boletales</taxon>
        <taxon>Coniophorineae</taxon>
        <taxon>Coniophoraceae</taxon>
        <taxon>Coniophora</taxon>
    </lineage>
</organism>
<dbReference type="PANTHER" id="PTHR43205:SF42">
    <property type="entry name" value="ALCOHOL DEHYDROGENASE, ZINC-CONTAINING (AFU_ORTHOLOGUE AFUA_7G04530)"/>
    <property type="match status" value="1"/>
</dbReference>
<dbReference type="SMART" id="SM00829">
    <property type="entry name" value="PKS_ER"/>
    <property type="match status" value="1"/>
</dbReference>
<dbReference type="PANTHER" id="PTHR43205">
    <property type="entry name" value="PROSTAGLANDIN REDUCTASE"/>
    <property type="match status" value="1"/>
</dbReference>
<name>A0A5M3MZ26_CONPW</name>
<dbReference type="InterPro" id="IPR041694">
    <property type="entry name" value="ADH_N_2"/>
</dbReference>
<comment type="caution">
    <text evidence="3">The sequence shown here is derived from an EMBL/GenBank/DDBJ whole genome shotgun (WGS) entry which is preliminary data.</text>
</comment>
<dbReference type="InterPro" id="IPR036291">
    <property type="entry name" value="NAD(P)-bd_dom_sf"/>
</dbReference>
<evidence type="ECO:0000256" key="1">
    <source>
        <dbReference type="ARBA" id="ARBA00023002"/>
    </source>
</evidence>
<dbReference type="GO" id="GO:0016628">
    <property type="term" value="F:oxidoreductase activity, acting on the CH-CH group of donors, NAD or NADP as acceptor"/>
    <property type="evidence" value="ECO:0007669"/>
    <property type="project" value="InterPro"/>
</dbReference>
<proteinExistence type="predicted"/>
<keyword evidence="4" id="KW-1185">Reference proteome</keyword>